<dbReference type="NCBIfam" id="NF007013">
    <property type="entry name" value="PRK09477.1"/>
    <property type="match status" value="1"/>
</dbReference>
<evidence type="ECO:0000256" key="3">
    <source>
        <dbReference type="ARBA" id="ARBA00022723"/>
    </source>
</evidence>
<dbReference type="Pfam" id="PF12838">
    <property type="entry name" value="Fer4_7"/>
    <property type="match status" value="1"/>
</dbReference>
<keyword evidence="9" id="KW-1133">Transmembrane helix</keyword>
<feature type="domain" description="4Fe-4S ferredoxin-type" evidence="10">
    <location>
        <begin position="212"/>
        <end position="241"/>
    </location>
</feature>
<dbReference type="PANTHER" id="PTHR30176:SF3">
    <property type="entry name" value="FERREDOXIN-TYPE PROTEIN NAPH"/>
    <property type="match status" value="1"/>
</dbReference>
<dbReference type="Gene3D" id="3.30.70.20">
    <property type="match status" value="1"/>
</dbReference>
<dbReference type="EMBL" id="DQ229155">
    <property type="protein sequence ID" value="ABB79931.1"/>
    <property type="molecule type" value="Genomic_DNA"/>
</dbReference>
<keyword evidence="4" id="KW-0677">Repeat</keyword>
<protein>
    <submittedName>
        <fullName evidence="11">Ferredoxin-type protein</fullName>
    </submittedName>
</protein>
<dbReference type="InterPro" id="IPR051684">
    <property type="entry name" value="Electron_Trans/Redox"/>
</dbReference>
<evidence type="ECO:0000256" key="7">
    <source>
        <dbReference type="ARBA" id="ARBA00023014"/>
    </source>
</evidence>
<keyword evidence="9" id="KW-0472">Membrane</keyword>
<evidence type="ECO:0000259" key="10">
    <source>
        <dbReference type="PROSITE" id="PS51379"/>
    </source>
</evidence>
<dbReference type="GO" id="GO:0005886">
    <property type="term" value="C:plasma membrane"/>
    <property type="evidence" value="ECO:0007669"/>
    <property type="project" value="TreeGrafter"/>
</dbReference>
<evidence type="ECO:0000256" key="1">
    <source>
        <dbReference type="ARBA" id="ARBA00022448"/>
    </source>
</evidence>
<keyword evidence="5" id="KW-0249">Electron transport</keyword>
<dbReference type="AlphaFoldDB" id="A0EJJ5"/>
<proteinExistence type="predicted"/>
<evidence type="ECO:0000256" key="4">
    <source>
        <dbReference type="ARBA" id="ARBA00022737"/>
    </source>
</evidence>
<keyword evidence="7" id="KW-0411">Iron-sulfur</keyword>
<evidence type="ECO:0000256" key="9">
    <source>
        <dbReference type="SAM" id="Phobius"/>
    </source>
</evidence>
<dbReference type="InterPro" id="IPR017896">
    <property type="entry name" value="4Fe4S_Fe-S-bd"/>
</dbReference>
<dbReference type="InterPro" id="IPR017900">
    <property type="entry name" value="4Fe4S_Fe_S_CS"/>
</dbReference>
<dbReference type="SUPFAM" id="SSF54862">
    <property type="entry name" value="4Fe-4S ferredoxins"/>
    <property type="match status" value="1"/>
</dbReference>
<feature type="transmembrane region" description="Helical" evidence="9">
    <location>
        <begin position="165"/>
        <end position="187"/>
    </location>
</feature>
<keyword evidence="2" id="KW-0004">4Fe-4S</keyword>
<sequence>MSKTRVQVIDSRSWWLKNRWLVLRRSTQISVLSLFLLGPLAGIWIIKGNLNSSLTLDFLPLTDPFVLLQSWLAGHQFGTQATIGALIVAAFYFLIGGRAYCAWVCPVNIVTDTAYWARKRLGLRGNTKLHRHTRYWLLGASLVLSAVTGYVAWEWINPVSVLHRGIIFGMGTGWFIILAVFLFDLAVSKRGWCSHLCPMGAFYSLLGSHSAIRIRADNRDACDKCMDCFEVCPEPLVISPALFGKKDGIGPVINEINCTNCGRCIDVCSTEVFRFGTRFNNKALSSTDLYPPEKSGDVNLTRPNPEQFEHEEATT</sequence>
<dbReference type="InterPro" id="IPR011886">
    <property type="entry name" value="NapH_MauN"/>
</dbReference>
<feature type="region of interest" description="Disordered" evidence="8">
    <location>
        <begin position="290"/>
        <end position="315"/>
    </location>
</feature>
<keyword evidence="1" id="KW-0813">Transport</keyword>
<accession>A0EJJ5</accession>
<keyword evidence="6" id="KW-0408">Iron</keyword>
<feature type="domain" description="4Fe-4S ferredoxin-type" evidence="10">
    <location>
        <begin position="249"/>
        <end position="278"/>
    </location>
</feature>
<dbReference type="Pfam" id="PF12801">
    <property type="entry name" value="Fer4_5"/>
    <property type="match status" value="2"/>
</dbReference>
<evidence type="ECO:0000313" key="11">
    <source>
        <dbReference type="EMBL" id="ABB79931.1"/>
    </source>
</evidence>
<feature type="transmembrane region" description="Helical" evidence="9">
    <location>
        <begin position="77"/>
        <end position="95"/>
    </location>
</feature>
<evidence type="ECO:0000256" key="2">
    <source>
        <dbReference type="ARBA" id="ARBA00022485"/>
    </source>
</evidence>
<organism evidence="11">
    <name type="scientific">uncultured bacterium pES01019D12</name>
    <dbReference type="NCBI Taxonomy" id="355333"/>
    <lineage>
        <taxon>Bacteria</taxon>
        <taxon>environmental samples</taxon>
    </lineage>
</organism>
<dbReference type="PANTHER" id="PTHR30176">
    <property type="entry name" value="FERREDOXIN-TYPE PROTEIN NAPH"/>
    <property type="match status" value="1"/>
</dbReference>
<dbReference type="GO" id="GO:0046872">
    <property type="term" value="F:metal ion binding"/>
    <property type="evidence" value="ECO:0007669"/>
    <property type="project" value="UniProtKB-KW"/>
</dbReference>
<keyword evidence="3" id="KW-0479">Metal-binding</keyword>
<dbReference type="NCBIfam" id="TIGR02163">
    <property type="entry name" value="napH"/>
    <property type="match status" value="1"/>
</dbReference>
<dbReference type="PROSITE" id="PS00198">
    <property type="entry name" value="4FE4S_FER_1"/>
    <property type="match status" value="1"/>
</dbReference>
<dbReference type="PROSITE" id="PS51379">
    <property type="entry name" value="4FE4S_FER_2"/>
    <property type="match status" value="2"/>
</dbReference>
<keyword evidence="9" id="KW-0812">Transmembrane</keyword>
<name>A0EJJ5_9BACT</name>
<feature type="transmembrane region" description="Helical" evidence="9">
    <location>
        <begin position="21"/>
        <end position="46"/>
    </location>
</feature>
<evidence type="ECO:0000256" key="8">
    <source>
        <dbReference type="SAM" id="MobiDB-lite"/>
    </source>
</evidence>
<dbReference type="GO" id="GO:0051539">
    <property type="term" value="F:4 iron, 4 sulfur cluster binding"/>
    <property type="evidence" value="ECO:0007669"/>
    <property type="project" value="UniProtKB-KW"/>
</dbReference>
<evidence type="ECO:0000256" key="5">
    <source>
        <dbReference type="ARBA" id="ARBA00022982"/>
    </source>
</evidence>
<evidence type="ECO:0000256" key="6">
    <source>
        <dbReference type="ARBA" id="ARBA00023004"/>
    </source>
</evidence>
<feature type="transmembrane region" description="Helical" evidence="9">
    <location>
        <begin position="135"/>
        <end position="153"/>
    </location>
</feature>
<reference evidence="11" key="1">
    <citation type="journal article" date="2009" name="Appl. Microbiol. Biotechnol.">
        <title>Cloning and characterization of a new cold-active lipase from a deep-sea sediment metagenome.</title>
        <authorList>
            <person name="Jeon J.H."/>
            <person name="Kim J.T."/>
            <person name="Kim Y.J."/>
            <person name="Kim H.K."/>
            <person name="Lee H.S."/>
            <person name="Kang S.G."/>
            <person name="Kim S.J."/>
            <person name="Lee J.H."/>
        </authorList>
    </citation>
    <scope>NUCLEOTIDE SEQUENCE</scope>
</reference>